<keyword evidence="5" id="KW-0269">Exonuclease</keyword>
<dbReference type="AlphaFoldDB" id="A0A2M9G209"/>
<keyword evidence="2" id="KW-0479">Metal-binding</keyword>
<dbReference type="InterPro" id="IPR055132">
    <property type="entry name" value="RNase_J_b_CASP"/>
</dbReference>
<gene>
    <name evidence="8" type="ORF">CVT23_11355</name>
</gene>
<dbReference type="Pfam" id="PF07521">
    <property type="entry name" value="RMMBL"/>
    <property type="match status" value="1"/>
</dbReference>
<evidence type="ECO:0000256" key="4">
    <source>
        <dbReference type="ARBA" id="ARBA00022833"/>
    </source>
</evidence>
<dbReference type="GO" id="GO:0003723">
    <property type="term" value="F:RNA binding"/>
    <property type="evidence" value="ECO:0007669"/>
    <property type="project" value="UniProtKB-KW"/>
</dbReference>
<proteinExistence type="predicted"/>
<dbReference type="InterPro" id="IPR041636">
    <property type="entry name" value="RNase_J_C"/>
</dbReference>
<name>A0A2M9G209_9PROT</name>
<evidence type="ECO:0000259" key="7">
    <source>
        <dbReference type="SMART" id="SM00849"/>
    </source>
</evidence>
<keyword evidence="9" id="KW-1185">Reference proteome</keyword>
<dbReference type="OrthoDB" id="9770211at2"/>
<dbReference type="InterPro" id="IPR036866">
    <property type="entry name" value="RibonucZ/Hydroxyglut_hydro"/>
</dbReference>
<dbReference type="PANTHER" id="PTHR43694">
    <property type="entry name" value="RIBONUCLEASE J"/>
    <property type="match status" value="1"/>
</dbReference>
<dbReference type="Gene3D" id="3.60.15.10">
    <property type="entry name" value="Ribonuclease Z/Hydroxyacylglutathione hydrolase-like"/>
    <property type="match status" value="1"/>
</dbReference>
<dbReference type="EMBL" id="PHIG01000032">
    <property type="protein sequence ID" value="PJK29751.1"/>
    <property type="molecule type" value="Genomic_DNA"/>
</dbReference>
<evidence type="ECO:0000256" key="3">
    <source>
        <dbReference type="ARBA" id="ARBA00022801"/>
    </source>
</evidence>
<reference evidence="8 9" key="1">
    <citation type="submission" date="2017-11" db="EMBL/GenBank/DDBJ databases">
        <title>Draft genome sequence of Rhizobiales bacterium SY3-13.</title>
        <authorList>
            <person name="Sun C."/>
        </authorList>
    </citation>
    <scope>NUCLEOTIDE SEQUENCE [LARGE SCALE GENOMIC DNA]</scope>
    <source>
        <strain evidence="8 9">SY3-13</strain>
    </source>
</reference>
<dbReference type="Gene3D" id="3.40.50.10710">
    <property type="entry name" value="Metallo-hydrolase/oxidoreductase"/>
    <property type="match status" value="1"/>
</dbReference>
<evidence type="ECO:0000256" key="5">
    <source>
        <dbReference type="ARBA" id="ARBA00022839"/>
    </source>
</evidence>
<dbReference type="Proteomes" id="UP000229498">
    <property type="component" value="Unassembled WGS sequence"/>
</dbReference>
<dbReference type="SMART" id="SM00849">
    <property type="entry name" value="Lactamase_B"/>
    <property type="match status" value="1"/>
</dbReference>
<protein>
    <recommendedName>
        <fullName evidence="7">Metallo-beta-lactamase domain-containing protein</fullName>
    </recommendedName>
</protein>
<dbReference type="PANTHER" id="PTHR43694:SF1">
    <property type="entry name" value="RIBONUCLEASE J"/>
    <property type="match status" value="1"/>
</dbReference>
<dbReference type="GO" id="GO:0046872">
    <property type="term" value="F:metal ion binding"/>
    <property type="evidence" value="ECO:0007669"/>
    <property type="project" value="UniProtKB-KW"/>
</dbReference>
<dbReference type="Pfam" id="PF22505">
    <property type="entry name" value="RNase_J_b_CASP"/>
    <property type="match status" value="1"/>
</dbReference>
<keyword evidence="6" id="KW-0694">RNA-binding</keyword>
<feature type="domain" description="Metallo-beta-lactamase" evidence="7">
    <location>
        <begin position="1"/>
        <end position="195"/>
    </location>
</feature>
<dbReference type="CDD" id="cd07714">
    <property type="entry name" value="RNaseJ_MBL-fold"/>
    <property type="match status" value="1"/>
</dbReference>
<sequence>MNLTLYGAEGKWLMVDCGMTFADESLPGIDLVVPDPSFIASEADDLVGLVVTHAHEDHLGAIHHLWERFRCPVYVTPFAAESLRLKLEEAGLRDEVPVHIVRDEAPLDLGPFRVTMIGLTHSTLEMQALAIETRHGTVLHSGDWKLDPDPLLGEMSDEAALKAWGDRGVLALVCDSTNVFTPGTSGSEADVRRSLIDLVKARPTGRIVITSFASNVARLESAAAAAEAANRSFALVGRSLWKFYEAARECGYLKKMRPPLSDREAADLPSDKVLFLCTGCQGEQRGAMARIAFDDHPTIALGRGDTAIFSSKIIPGNERTLMRVHNALALAGVEVITEKEHMVHVSGHPAREELKRMYELVRPELLVPVHGEARHLIEQARFGVEEGGVPAAQVILNGDVLRLAPGKPQLVGEVPTGRLAVDPSGLVVMASAMLQHRRKLSFNGAAMIVLVVDEDSELVEDPRVVLLGVADGKGLRQLTEDIEIAIDKEIARVNGRRPADDDALAEAAVRALRRVVRQINGRRPITECEVVRLEDGEQVSVKKLKEAV</sequence>
<comment type="caution">
    <text evidence="8">The sequence shown here is derived from an EMBL/GenBank/DDBJ whole genome shotgun (WGS) entry which is preliminary data.</text>
</comment>
<dbReference type="InterPro" id="IPR011108">
    <property type="entry name" value="RMMBL"/>
</dbReference>
<evidence type="ECO:0000313" key="9">
    <source>
        <dbReference type="Proteomes" id="UP000229498"/>
    </source>
</evidence>
<dbReference type="GO" id="GO:0004527">
    <property type="term" value="F:exonuclease activity"/>
    <property type="evidence" value="ECO:0007669"/>
    <property type="project" value="UniProtKB-KW"/>
</dbReference>
<dbReference type="Pfam" id="PF17770">
    <property type="entry name" value="RNase_J_C"/>
    <property type="match status" value="1"/>
</dbReference>
<organism evidence="8 9">
    <name type="scientific">Minwuia thermotolerans</name>
    <dbReference type="NCBI Taxonomy" id="2056226"/>
    <lineage>
        <taxon>Bacteria</taxon>
        <taxon>Pseudomonadati</taxon>
        <taxon>Pseudomonadota</taxon>
        <taxon>Alphaproteobacteria</taxon>
        <taxon>Minwuiales</taxon>
        <taxon>Minwuiaceae</taxon>
        <taxon>Minwuia</taxon>
    </lineage>
</organism>
<evidence type="ECO:0000313" key="8">
    <source>
        <dbReference type="EMBL" id="PJK29751.1"/>
    </source>
</evidence>
<keyword evidence="4" id="KW-0862">Zinc</keyword>
<evidence type="ECO:0000256" key="6">
    <source>
        <dbReference type="ARBA" id="ARBA00022884"/>
    </source>
</evidence>
<keyword evidence="1" id="KW-0540">Nuclease</keyword>
<accession>A0A2M9G209</accession>
<keyword evidence="3" id="KW-0378">Hydrolase</keyword>
<dbReference type="SUPFAM" id="SSF56281">
    <property type="entry name" value="Metallo-hydrolase/oxidoreductase"/>
    <property type="match status" value="1"/>
</dbReference>
<evidence type="ECO:0000256" key="2">
    <source>
        <dbReference type="ARBA" id="ARBA00022723"/>
    </source>
</evidence>
<dbReference type="InterPro" id="IPR042173">
    <property type="entry name" value="RNase_J_2"/>
</dbReference>
<evidence type="ECO:0000256" key="1">
    <source>
        <dbReference type="ARBA" id="ARBA00022722"/>
    </source>
</evidence>
<dbReference type="InterPro" id="IPR001279">
    <property type="entry name" value="Metallo-B-lactamas"/>
</dbReference>
<dbReference type="Gene3D" id="3.10.20.580">
    <property type="match status" value="1"/>
</dbReference>
<dbReference type="Pfam" id="PF00753">
    <property type="entry name" value="Lactamase_B"/>
    <property type="match status" value="1"/>
</dbReference>